<keyword evidence="5" id="KW-1185">Reference proteome</keyword>
<dbReference type="Gene3D" id="3.40.50.1360">
    <property type="match status" value="1"/>
</dbReference>
<dbReference type="InterPro" id="IPR004788">
    <property type="entry name" value="Ribose5P_isomerase_type_A"/>
</dbReference>
<dbReference type="HAMAP" id="MF_00170">
    <property type="entry name" value="Rib_5P_isom_A"/>
    <property type="match status" value="1"/>
</dbReference>
<dbReference type="SUPFAM" id="SSF100950">
    <property type="entry name" value="NagB/RpiA/CoA transferase-like"/>
    <property type="match status" value="1"/>
</dbReference>
<protein>
    <recommendedName>
        <fullName evidence="3">Ribose-5-phosphate isomerase A</fullName>
        <ecNumber evidence="3">5.3.1.6</ecNumber>
    </recommendedName>
    <alternativeName>
        <fullName evidence="3">Phosphoriboisomerase A</fullName>
        <shortName evidence="3">PRI</shortName>
    </alternativeName>
</protein>
<evidence type="ECO:0000313" key="4">
    <source>
        <dbReference type="EMBL" id="RSU11911.1"/>
    </source>
</evidence>
<dbReference type="InterPro" id="IPR050262">
    <property type="entry name" value="Ribose-5P_isomerase"/>
</dbReference>
<dbReference type="FunFam" id="3.40.50.1360:FF:000001">
    <property type="entry name" value="Ribose-5-phosphate isomerase A"/>
    <property type="match status" value="1"/>
</dbReference>
<feature type="binding site" evidence="3">
    <location>
        <begin position="81"/>
        <end position="84"/>
    </location>
    <ligand>
        <name>substrate</name>
    </ligand>
</feature>
<dbReference type="GO" id="GO:0004751">
    <property type="term" value="F:ribose-5-phosphate isomerase activity"/>
    <property type="evidence" value="ECO:0007669"/>
    <property type="project" value="UniProtKB-UniRule"/>
</dbReference>
<comment type="subunit">
    <text evidence="3">Homodimer.</text>
</comment>
<dbReference type="UniPathway" id="UPA00115">
    <property type="reaction ID" value="UER00412"/>
</dbReference>
<feature type="active site" description="Proton acceptor" evidence="3">
    <location>
        <position position="103"/>
    </location>
</feature>
<evidence type="ECO:0000313" key="5">
    <source>
        <dbReference type="Proteomes" id="UP000287605"/>
    </source>
</evidence>
<feature type="binding site" evidence="3">
    <location>
        <begin position="94"/>
        <end position="97"/>
    </location>
    <ligand>
        <name>substrate</name>
    </ligand>
</feature>
<evidence type="ECO:0000256" key="1">
    <source>
        <dbReference type="ARBA" id="ARBA00001713"/>
    </source>
</evidence>
<dbReference type="OrthoDB" id="5870696at2"/>
<dbReference type="InterPro" id="IPR037171">
    <property type="entry name" value="NagB/RpiA_transferase-like"/>
</dbReference>
<keyword evidence="2 3" id="KW-0413">Isomerase</keyword>
<feature type="binding site" evidence="3">
    <location>
        <begin position="25"/>
        <end position="28"/>
    </location>
    <ligand>
        <name>substrate</name>
    </ligand>
</feature>
<sequence>MNLKQLVGIEAAKYVEDGMIVGLGTGSTAYYMVEEIGRRVNEENLKVIGVTTSKATEKQALALNIPLKSIDDVTHVDVTIDGADEISKDYQGIKGGGAALLFEKIVAESSKKNIWIVDESKMVDYLGAFPLPVEVIPYGSTQLLNLFAEKNLHPILRRDDNGTIIQTDSQNYIIDLHIGKIEHPHQLADWLIKQAGVVEHGLFLDTVSTVIVGHPEGVETIQVRD</sequence>
<name>A0A430AV35_9ENTE</name>
<dbReference type="EMBL" id="NGKA01000009">
    <property type="protein sequence ID" value="RSU11911.1"/>
    <property type="molecule type" value="Genomic_DNA"/>
</dbReference>
<dbReference type="NCBIfam" id="TIGR00021">
    <property type="entry name" value="rpiA"/>
    <property type="match status" value="1"/>
</dbReference>
<dbReference type="PANTHER" id="PTHR43748">
    <property type="entry name" value="RIBOSE-5-PHOSPHATE ISOMERASE 3, CHLOROPLASTIC-RELATED"/>
    <property type="match status" value="1"/>
</dbReference>
<dbReference type="InterPro" id="IPR020672">
    <property type="entry name" value="Ribose5P_isomerase_typA_subgr"/>
</dbReference>
<dbReference type="NCBIfam" id="NF001924">
    <property type="entry name" value="PRK00702.1"/>
    <property type="match status" value="1"/>
</dbReference>
<dbReference type="Proteomes" id="UP000287605">
    <property type="component" value="Unassembled WGS sequence"/>
</dbReference>
<comment type="catalytic activity">
    <reaction evidence="1 3">
        <text>aldehydo-D-ribose 5-phosphate = D-ribulose 5-phosphate</text>
        <dbReference type="Rhea" id="RHEA:14657"/>
        <dbReference type="ChEBI" id="CHEBI:58121"/>
        <dbReference type="ChEBI" id="CHEBI:58273"/>
        <dbReference type="EC" id="5.3.1.6"/>
    </reaction>
</comment>
<accession>A0A430AV35</accession>
<proteinExistence type="inferred from homology"/>
<dbReference type="Pfam" id="PF06026">
    <property type="entry name" value="Rib_5-P_isom_A"/>
    <property type="match status" value="1"/>
</dbReference>
<comment type="similarity">
    <text evidence="3">Belongs to the ribose 5-phosphate isomerase family.</text>
</comment>
<dbReference type="AlphaFoldDB" id="A0A430AV35"/>
<evidence type="ECO:0000256" key="2">
    <source>
        <dbReference type="ARBA" id="ARBA00023235"/>
    </source>
</evidence>
<dbReference type="GO" id="GO:0009052">
    <property type="term" value="P:pentose-phosphate shunt, non-oxidative branch"/>
    <property type="evidence" value="ECO:0007669"/>
    <property type="project" value="UniProtKB-UniRule"/>
</dbReference>
<organism evidence="4 5">
    <name type="scientific">Vagococcus elongatus</name>
    <dbReference type="NCBI Taxonomy" id="180344"/>
    <lineage>
        <taxon>Bacteria</taxon>
        <taxon>Bacillati</taxon>
        <taxon>Bacillota</taxon>
        <taxon>Bacilli</taxon>
        <taxon>Lactobacillales</taxon>
        <taxon>Enterococcaceae</taxon>
        <taxon>Vagococcus</taxon>
    </lineage>
</organism>
<comment type="function">
    <text evidence="3">Catalyzes the reversible conversion of ribose-5-phosphate to ribulose 5-phosphate.</text>
</comment>
<dbReference type="CDD" id="cd01398">
    <property type="entry name" value="RPI_A"/>
    <property type="match status" value="1"/>
</dbReference>
<evidence type="ECO:0000256" key="3">
    <source>
        <dbReference type="HAMAP-Rule" id="MF_00170"/>
    </source>
</evidence>
<dbReference type="EC" id="5.3.1.6" evidence="3"/>
<comment type="caution">
    <text evidence="4">The sequence shown here is derived from an EMBL/GenBank/DDBJ whole genome shotgun (WGS) entry which is preliminary data.</text>
</comment>
<dbReference type="RefSeq" id="WP_126809008.1">
    <property type="nucleotide sequence ID" value="NZ_NGKA01000009.1"/>
</dbReference>
<reference evidence="4 5" key="1">
    <citation type="submission" date="2017-05" db="EMBL/GenBank/DDBJ databases">
        <title>Vagococcus spp. assemblies.</title>
        <authorList>
            <person name="Gulvik C.A."/>
        </authorList>
    </citation>
    <scope>NUCLEOTIDE SEQUENCE [LARGE SCALE GENOMIC DNA]</scope>
    <source>
        <strain evidence="4 5">CCUG 51432</strain>
    </source>
</reference>
<comment type="pathway">
    <text evidence="3">Carbohydrate degradation; pentose phosphate pathway; D-ribose 5-phosphate from D-ribulose 5-phosphate (non-oxidative stage): step 1/1.</text>
</comment>
<dbReference type="SUPFAM" id="SSF75445">
    <property type="entry name" value="D-ribose-5-phosphate isomerase (RpiA), lid domain"/>
    <property type="match status" value="1"/>
</dbReference>
<gene>
    <name evidence="3" type="primary">rpiA</name>
    <name evidence="4" type="ORF">CBF29_07270</name>
</gene>
<dbReference type="Gene3D" id="3.30.70.260">
    <property type="match status" value="1"/>
</dbReference>
<feature type="binding site" evidence="3">
    <location>
        <position position="121"/>
    </location>
    <ligand>
        <name>substrate</name>
    </ligand>
</feature>
<dbReference type="PANTHER" id="PTHR43748:SF3">
    <property type="entry name" value="RIBOSE-5-PHOSPHATE ISOMERASE 3, CHLOROPLASTIC-RELATED"/>
    <property type="match status" value="1"/>
</dbReference>